<dbReference type="EMBL" id="LR134493">
    <property type="protein sequence ID" value="VEI61106.1"/>
    <property type="molecule type" value="Genomic_DNA"/>
</dbReference>
<dbReference type="Proteomes" id="UP000281904">
    <property type="component" value="Chromosome"/>
</dbReference>
<dbReference type="AlphaFoldDB" id="A0A3S4WNS3"/>
<protein>
    <recommendedName>
        <fullName evidence="3">Swt1-like HEPN domain-containing protein</fullName>
    </recommendedName>
</protein>
<organism evidence="1 2">
    <name type="scientific">Serratia rubidaea</name>
    <name type="common">Serratia marinorubra</name>
    <dbReference type="NCBI Taxonomy" id="61652"/>
    <lineage>
        <taxon>Bacteria</taxon>
        <taxon>Pseudomonadati</taxon>
        <taxon>Pseudomonadota</taxon>
        <taxon>Gammaproteobacteria</taxon>
        <taxon>Enterobacterales</taxon>
        <taxon>Yersiniaceae</taxon>
        <taxon>Serratia</taxon>
    </lineage>
</organism>
<evidence type="ECO:0000313" key="1">
    <source>
        <dbReference type="EMBL" id="VEI61106.1"/>
    </source>
</evidence>
<sequence length="286" mass="32079">MALHLLSADQVASSCRQRIESCELWLRYLIHNQLSMTFGDGYLTGVSPSNNPIFSASVQRSAAARHETARIKPPRPVDTLLFDDLARVLAKADVYDKWFKAVLHTDFPLGSMQVRNILNLLVPIRNKLAHANGVTLTLHEAERALCYCNDLISAIQNHYTGASMADKFPAPMFTRISDSQGNVHYPSDHRPNFYGKEPLRCGDTIRFEVEVDSTFSPNEYDISWVVNNIANGQRGTGPIFSVVLDERHVGLQFAVSATLLSHKSWHRDQNFDAMATLRYEVLPPPA</sequence>
<gene>
    <name evidence="1" type="ORF">NCTC10036_00070</name>
</gene>
<evidence type="ECO:0000313" key="2">
    <source>
        <dbReference type="Proteomes" id="UP000281904"/>
    </source>
</evidence>
<accession>A0A3S4WNS3</accession>
<reference evidence="1 2" key="1">
    <citation type="submission" date="2018-12" db="EMBL/GenBank/DDBJ databases">
        <authorList>
            <consortium name="Pathogen Informatics"/>
        </authorList>
    </citation>
    <scope>NUCLEOTIDE SEQUENCE [LARGE SCALE GENOMIC DNA]</scope>
    <source>
        <strain evidence="1 2">NCTC10036</strain>
    </source>
</reference>
<proteinExistence type="predicted"/>
<name>A0A3S4WNS3_SERRU</name>
<evidence type="ECO:0008006" key="3">
    <source>
        <dbReference type="Google" id="ProtNLM"/>
    </source>
</evidence>